<dbReference type="OrthoDB" id="439917at2759"/>
<name>A0A9Q0R8Y9_ANAIG</name>
<organism evidence="3 4">
    <name type="scientific">Anaeramoeba ignava</name>
    <name type="common">Anaerobic marine amoeba</name>
    <dbReference type="NCBI Taxonomy" id="1746090"/>
    <lineage>
        <taxon>Eukaryota</taxon>
        <taxon>Metamonada</taxon>
        <taxon>Anaeramoebidae</taxon>
        <taxon>Anaeramoeba</taxon>
    </lineage>
</organism>
<dbReference type="Proteomes" id="UP001149090">
    <property type="component" value="Unassembled WGS sequence"/>
</dbReference>
<feature type="domain" description="Tyrosine-protein kinase ephrin type A/B receptor-like" evidence="2">
    <location>
        <begin position="1359"/>
        <end position="1407"/>
    </location>
</feature>
<feature type="transmembrane region" description="Helical" evidence="1">
    <location>
        <begin position="1589"/>
        <end position="1613"/>
    </location>
</feature>
<sequence>MVKKQFIYFTLILFFQIIFLNFKINCNLPFPENCTFDDPNTYYLEAGKEYNFSCILEQGTDITILCKDYLNETTLFYVDIMTEAGKNIFFDMQNCGPNLTFGLNISVDNFTNLNFSNVYFNSSARISANSSSLNLNNCSINGTNEFNEDEYFIETLDSTVVIEMLNNPNPSSFPNLLFKQEFNITSEVTVTYCDENFNFTLDGIQTILTNCTPLELTINNTHLTLADNYSEINNLIIDNSDFTISDLVVRKLSLYGNSSISAPFVNVNESLFIYGSSSDSKGISTYLYFNGTVFASEETEIEIKNRLTISSSACNYETTNLTFLVNNGVLEINNPITIKEIEFNGLSSLNGTGSLQILDFIHFTETGDKIISASLKILNLSNSETSIPFDGFVLLYSDFFINTSLDSVMLPSLKLVGPETNLKLYSEVSNTNYTVPFLRIDGGSITGNETNFLLVEDKTNFYNYSVINYIQIDSNETSLFGIGSINFQNSARLYTSIANSESGSNFNLFGSGFFTTELLNVEGNLSFDGILNPKNIEIKENAILEGIIEEYYFSSVNVTLNGSFIIKYSSLDNVFDSFICYSQNSFPLTLINSDMHFGENQFALPPLKMTNSIISNFSSILQGLFLEGSNSFIDSSITFENGLIQSKEYAYSFLDLNSTTLNFDDYSGLNLSSSSSLRIFSSDYTTLNLFYDGVTNSTFSVSNDSSLKLENIRLEVNGDSVLDLNGTILVNGSYLRIYNFNYKWIGNLEIINSSSEVYLESSLKMKNLSFSQGKLTFDHIHASDYNSSLIFGDGKSEDAIVNENKATQATIYSLGYIEINNNTVFNKIGFDIQNGSLVINGANLTDPSYQSNITNQGEIKINPNIAHELNEKQDGGYLDEESSDFYIDFSVQNQGGIIRCYQNVRFIRMLTSSGIIETSNNLTFENGLDLWGTGKIQGLWGEKPNIFINESLYMHESSQIEFFNIYIDKSFSVSGSTNKSIIDSNLTAKSFYCDFGAQFHLNGSIATIQEDYFFNYECFLTSSTYSYSSEFYNYGNFFVENLISISFDVDFFSYGNISADSSGILFKKLKSYGDFQLNNSNLTLLEDSFLDNRDIDNHPGVTHLTQSIIEMRNGKNMTFLGFFIIEDGLSVLGNFQMNESSNVTLKLKNYDSYLLINEPSSIDWEISLNLLSESEGGVRNEPYSVIKFNGSSNFSQDQLKTFDEQYIEFSEYGDYLIAKVKGCRKGQFSQSFDQKCFPCDNGTYNNQYGAFSCNLCPIGYFSKDKGQEECQPCDPGSYQQERGKMECSLCSQGTFSSQNGSYYCKECPPGQYNTINGSSSCEICGIGNFSDNPTRCEFCPKGTFNPQEGSFLCYPCFMGTYNDLLGQRFCASCGRDSYQDEMGKETCKGCPANSETNVYGASDINDCLCSLGFYGIASEACKTCPTGSVCNDVGIIVPSAEEGYWHSSSDPETFLECSVKEACPGGGSNNCNKELGYSGNLCSVCLKGFYKFGEQCMKCPNNQKNRLIIVGFFIVFLCLFLFIIARKIRNYFASFSIMFSFLQVLAVISGLKLNWPDSIESTWRSISIFNFNIDYLAVECSLSLTYTQKWILCMVFPFILLIVLLLVYFFVFLHSKIIEKCGAGFMRKFPRFCSKPSRKTTNKYLFIFSWLRFKISQLFTHGFGKEQRKSLYNNLINSYSTILSFIYLFLSYKTLQIFDCKKQSEGTYTFGGDPSLFCYEQWWKDIFPWAIACIVLYVFGIPFVLTTFFFVSSKKLDEQTFDLRFGLLCARYTKTWFFWEIFVMIRKLFLTIAQIFLSFDSIIQSVVCVIVLLFALVLQIHAKPFISDRHNTLEFVLICFSEIILFSGMIFVSNDLEQSSARGILATIIVVIIWISFSTLIIMILFEIRHRLRVHKGKDVDEIKESINIASGQTILKFLASNPSFFLVWDWILESSDHKNKLQREFFHQIKEYYDSKETEKQKLKTEQFWQKTLTKWRDSFYVILESWFIQASLQEKIQFINILTKIRFEGLLYGNSNFTQKERRRTRRLSVKYFKKNLVSNPSKNQN</sequence>
<dbReference type="Pfam" id="PF07699">
    <property type="entry name" value="Ephrin_rec_like"/>
    <property type="match status" value="2"/>
</dbReference>
<proteinExistence type="predicted"/>
<keyword evidence="4" id="KW-1185">Reference proteome</keyword>
<protein>
    <submittedName>
        <fullName evidence="3">Repeat outer membrane protein</fullName>
    </submittedName>
</protein>
<dbReference type="InterPro" id="IPR011641">
    <property type="entry name" value="Tyr-kin_ephrin_A/B_rcpt-like"/>
</dbReference>
<feature type="transmembrane region" description="Helical" evidence="1">
    <location>
        <begin position="1671"/>
        <end position="1690"/>
    </location>
</feature>
<accession>A0A9Q0R8Y9</accession>
<dbReference type="PANTHER" id="PTHR11319">
    <property type="entry name" value="G PROTEIN-COUPLED RECEPTOR-RELATED"/>
    <property type="match status" value="1"/>
</dbReference>
<keyword evidence="1" id="KW-0812">Transmembrane</keyword>
<evidence type="ECO:0000313" key="3">
    <source>
        <dbReference type="EMBL" id="KAJ5071562.1"/>
    </source>
</evidence>
<evidence type="ECO:0000256" key="1">
    <source>
        <dbReference type="SAM" id="Phobius"/>
    </source>
</evidence>
<feature type="transmembrane region" description="Helical" evidence="1">
    <location>
        <begin position="1802"/>
        <end position="1820"/>
    </location>
</feature>
<dbReference type="SUPFAM" id="SSF57184">
    <property type="entry name" value="Growth factor receptor domain"/>
    <property type="match status" value="2"/>
</dbReference>
<keyword evidence="1" id="KW-0472">Membrane</keyword>
<keyword evidence="1" id="KW-1133">Transmembrane helix</keyword>
<dbReference type="EMBL" id="JAPDFW010000087">
    <property type="protein sequence ID" value="KAJ5071562.1"/>
    <property type="molecule type" value="Genomic_DNA"/>
</dbReference>
<feature type="transmembrane region" description="Helical" evidence="1">
    <location>
        <begin position="1726"/>
        <end position="1751"/>
    </location>
</feature>
<evidence type="ECO:0000313" key="4">
    <source>
        <dbReference type="Proteomes" id="UP001149090"/>
    </source>
</evidence>
<gene>
    <name evidence="3" type="ORF">M0811_10194</name>
</gene>
<dbReference type="SMART" id="SM01411">
    <property type="entry name" value="Ephrin_rec_like"/>
    <property type="match status" value="5"/>
</dbReference>
<dbReference type="PANTHER" id="PTHR11319:SF35">
    <property type="entry name" value="OUTER MEMBRANE PROTEIN PMPC-RELATED"/>
    <property type="match status" value="1"/>
</dbReference>
<feature type="transmembrane region" description="Helical" evidence="1">
    <location>
        <begin position="1776"/>
        <end position="1796"/>
    </location>
</feature>
<comment type="caution">
    <text evidence="3">The sequence shown here is derived from an EMBL/GenBank/DDBJ whole genome shotgun (WGS) entry which is preliminary data.</text>
</comment>
<feature type="transmembrane region" description="Helical" evidence="1">
    <location>
        <begin position="1507"/>
        <end position="1524"/>
    </location>
</feature>
<dbReference type="OMA" id="CLESAYY"/>
<dbReference type="Gene3D" id="2.10.50.10">
    <property type="entry name" value="Tumor Necrosis Factor Receptor, subunit A, domain 2"/>
    <property type="match status" value="3"/>
</dbReference>
<feature type="transmembrane region" description="Helical" evidence="1">
    <location>
        <begin position="1531"/>
        <end position="1551"/>
    </location>
</feature>
<feature type="transmembrane region" description="Helical" evidence="1">
    <location>
        <begin position="7"/>
        <end position="24"/>
    </location>
</feature>
<reference evidence="3" key="1">
    <citation type="submission" date="2022-10" db="EMBL/GenBank/DDBJ databases">
        <title>Novel sulphate-reducing endosymbionts in the free-living metamonad Anaeramoeba.</title>
        <authorList>
            <person name="Jerlstrom-Hultqvist J."/>
            <person name="Cepicka I."/>
            <person name="Gallot-Lavallee L."/>
            <person name="Salas-Leiva D."/>
            <person name="Curtis B.A."/>
            <person name="Zahonova K."/>
            <person name="Pipaliya S."/>
            <person name="Dacks J."/>
            <person name="Roger A.J."/>
        </authorList>
    </citation>
    <scope>NUCLEOTIDE SEQUENCE</scope>
    <source>
        <strain evidence="3">BMAN</strain>
    </source>
</reference>
<feature type="domain" description="Tyrosine-protein kinase ephrin type A/B receptor-like" evidence="2">
    <location>
        <begin position="1259"/>
        <end position="1301"/>
    </location>
</feature>
<dbReference type="CDD" id="cd00185">
    <property type="entry name" value="TNFRSF"/>
    <property type="match status" value="1"/>
</dbReference>
<evidence type="ECO:0000259" key="2">
    <source>
        <dbReference type="Pfam" id="PF07699"/>
    </source>
</evidence>
<feature type="transmembrane region" description="Helical" evidence="1">
    <location>
        <begin position="1864"/>
        <end position="1886"/>
    </location>
</feature>
<feature type="transmembrane region" description="Helical" evidence="1">
    <location>
        <begin position="1832"/>
        <end position="1852"/>
    </location>
</feature>
<dbReference type="InterPro" id="IPR009030">
    <property type="entry name" value="Growth_fac_rcpt_cys_sf"/>
</dbReference>